<proteinExistence type="predicted"/>
<feature type="non-terminal residue" evidence="2">
    <location>
        <position position="1"/>
    </location>
</feature>
<dbReference type="EMBL" id="LXQA010617209">
    <property type="protein sequence ID" value="MCI62343.1"/>
    <property type="molecule type" value="Genomic_DNA"/>
</dbReference>
<comment type="caution">
    <text evidence="2">The sequence shown here is derived from an EMBL/GenBank/DDBJ whole genome shotgun (WGS) entry which is preliminary data.</text>
</comment>
<sequence>DSFDRVHEKQGSPSKPEAELPVQVEAEVELVVVQLSVVARPASSLYDAFRPAPAVLDINDASLVVAATSGPTY</sequence>
<dbReference type="AlphaFoldDB" id="A0A392TMH0"/>
<organism evidence="2 3">
    <name type="scientific">Trifolium medium</name>
    <dbReference type="NCBI Taxonomy" id="97028"/>
    <lineage>
        <taxon>Eukaryota</taxon>
        <taxon>Viridiplantae</taxon>
        <taxon>Streptophyta</taxon>
        <taxon>Embryophyta</taxon>
        <taxon>Tracheophyta</taxon>
        <taxon>Spermatophyta</taxon>
        <taxon>Magnoliopsida</taxon>
        <taxon>eudicotyledons</taxon>
        <taxon>Gunneridae</taxon>
        <taxon>Pentapetalae</taxon>
        <taxon>rosids</taxon>
        <taxon>fabids</taxon>
        <taxon>Fabales</taxon>
        <taxon>Fabaceae</taxon>
        <taxon>Papilionoideae</taxon>
        <taxon>50 kb inversion clade</taxon>
        <taxon>NPAAA clade</taxon>
        <taxon>Hologalegina</taxon>
        <taxon>IRL clade</taxon>
        <taxon>Trifolieae</taxon>
        <taxon>Trifolium</taxon>
    </lineage>
</organism>
<evidence type="ECO:0000256" key="1">
    <source>
        <dbReference type="SAM" id="MobiDB-lite"/>
    </source>
</evidence>
<evidence type="ECO:0000313" key="3">
    <source>
        <dbReference type="Proteomes" id="UP000265520"/>
    </source>
</evidence>
<protein>
    <submittedName>
        <fullName evidence="2">Uncharacterized protein</fullName>
    </submittedName>
</protein>
<evidence type="ECO:0000313" key="2">
    <source>
        <dbReference type="EMBL" id="MCI62343.1"/>
    </source>
</evidence>
<feature type="compositionally biased region" description="Basic and acidic residues" evidence="1">
    <location>
        <begin position="1"/>
        <end position="10"/>
    </location>
</feature>
<dbReference type="Proteomes" id="UP000265520">
    <property type="component" value="Unassembled WGS sequence"/>
</dbReference>
<reference evidence="2 3" key="1">
    <citation type="journal article" date="2018" name="Front. Plant Sci.">
        <title>Red Clover (Trifolium pratense) and Zigzag Clover (T. medium) - A Picture of Genomic Similarities and Differences.</title>
        <authorList>
            <person name="Dluhosova J."/>
            <person name="Istvanek J."/>
            <person name="Nedelnik J."/>
            <person name="Repkova J."/>
        </authorList>
    </citation>
    <scope>NUCLEOTIDE SEQUENCE [LARGE SCALE GENOMIC DNA]</scope>
    <source>
        <strain evidence="3">cv. 10/8</strain>
        <tissue evidence="2">Leaf</tissue>
    </source>
</reference>
<keyword evidence="3" id="KW-1185">Reference proteome</keyword>
<feature type="region of interest" description="Disordered" evidence="1">
    <location>
        <begin position="1"/>
        <end position="20"/>
    </location>
</feature>
<name>A0A392TMH0_9FABA</name>
<accession>A0A392TMH0</accession>